<keyword evidence="4" id="KW-0488">Methylation</keyword>
<evidence type="ECO:0000313" key="18">
    <source>
        <dbReference type="Proteomes" id="UP000694392"/>
    </source>
</evidence>
<dbReference type="EC" id="2.1.1.85" evidence="3"/>
<dbReference type="GeneTree" id="ENSGT00390000000464"/>
<evidence type="ECO:0000256" key="1">
    <source>
        <dbReference type="ARBA" id="ARBA00004514"/>
    </source>
</evidence>
<dbReference type="GO" id="GO:0032259">
    <property type="term" value="P:methylation"/>
    <property type="evidence" value="ECO:0007669"/>
    <property type="project" value="UniProtKB-KW"/>
</dbReference>
<keyword evidence="9" id="KW-0949">S-adenosyl-L-methionine</keyword>
<keyword evidence="10" id="KW-0539">Nucleus</keyword>
<keyword evidence="8" id="KW-0808">Transferase</keyword>
<dbReference type="Ensembl" id="ENSSPUT00000018518.1">
    <property type="protein sequence ID" value="ENSSPUP00000017389.1"/>
    <property type="gene ID" value="ENSSPUG00000013450.1"/>
</dbReference>
<dbReference type="SUPFAM" id="SSF53335">
    <property type="entry name" value="S-adenosyl-L-methionine-dependent methyltransferases"/>
    <property type="match status" value="1"/>
</dbReference>
<evidence type="ECO:0000256" key="16">
    <source>
        <dbReference type="ARBA" id="ARBA00081507"/>
    </source>
</evidence>
<keyword evidence="7" id="KW-0489">Methyltransferase</keyword>
<accession>A0A8D0HBL0</accession>
<comment type="function">
    <text evidence="13">Protein-L-histidine N-tele-methyltransferase that specifically monomethylates RPL3, thereby regulating translation elongation. Histidine methylation of RPL3 regulates translation elongation by slowing ribosome traversal on tyrosine codons: slower elongation provides enough time for proper folding of synthesized proteins and prevents cellular aggregation of tyrosine-rich proteins.</text>
</comment>
<dbReference type="GO" id="GO:0005730">
    <property type="term" value="C:nucleolus"/>
    <property type="evidence" value="ECO:0007669"/>
    <property type="project" value="UniProtKB-SubCell"/>
</dbReference>
<dbReference type="CDD" id="cd02440">
    <property type="entry name" value="AdoMet_MTases"/>
    <property type="match status" value="1"/>
</dbReference>
<evidence type="ECO:0000256" key="11">
    <source>
        <dbReference type="ARBA" id="ARBA00038126"/>
    </source>
</evidence>
<comment type="subunit">
    <text evidence="14">Interacts with GRWD1 and members of the heat shock protein 90 and 70 families; these proteins may possibly be methylation substrates for the enzyme.</text>
</comment>
<dbReference type="OMA" id="LCKCRFF"/>
<evidence type="ECO:0000256" key="10">
    <source>
        <dbReference type="ARBA" id="ARBA00023242"/>
    </source>
</evidence>
<comment type="subcellular location">
    <subcellularLocation>
        <location evidence="1">Cytoplasm</location>
        <location evidence="1">Cytosol</location>
    </subcellularLocation>
    <subcellularLocation>
        <location evidence="2">Nucleus</location>
        <location evidence="2">Nucleolus</location>
    </subcellularLocation>
</comment>
<dbReference type="Ensembl" id="ENSSPUT00000018521.1">
    <property type="protein sequence ID" value="ENSSPUP00000017392.1"/>
    <property type="gene ID" value="ENSSPUG00000013454.1"/>
</dbReference>
<proteinExistence type="inferred from homology"/>
<evidence type="ECO:0000256" key="15">
    <source>
        <dbReference type="ARBA" id="ARBA00069946"/>
    </source>
</evidence>
<keyword evidence="5" id="KW-0963">Cytoplasm</keyword>
<keyword evidence="18" id="KW-1185">Reference proteome</keyword>
<evidence type="ECO:0000313" key="17">
    <source>
        <dbReference type="Ensembl" id="ENSSPUP00000017392.1"/>
    </source>
</evidence>
<keyword evidence="6" id="KW-0597">Phosphoprotein</keyword>
<protein>
    <recommendedName>
        <fullName evidence="15">Histidine protein methyltransferase 1 homolog</fullName>
        <ecNumber evidence="3">2.1.1.85</ecNumber>
    </recommendedName>
    <alternativeName>
        <fullName evidence="16">Methyltransferase-like protein 18</fullName>
    </alternativeName>
</protein>
<dbReference type="Proteomes" id="UP000694392">
    <property type="component" value="Unplaced"/>
</dbReference>
<dbReference type="GO" id="GO:0018064">
    <property type="term" value="F:protein-L-histidine N-tele-methyltransferase activity"/>
    <property type="evidence" value="ECO:0007669"/>
    <property type="project" value="UniProtKB-EC"/>
</dbReference>
<dbReference type="InterPro" id="IPR019410">
    <property type="entry name" value="Methyltransf_16"/>
</dbReference>
<evidence type="ECO:0000256" key="7">
    <source>
        <dbReference type="ARBA" id="ARBA00022603"/>
    </source>
</evidence>
<evidence type="ECO:0000256" key="13">
    <source>
        <dbReference type="ARBA" id="ARBA00057595"/>
    </source>
</evidence>
<dbReference type="PANTHER" id="PTHR14614:SF39">
    <property type="entry name" value="HISTIDINE PROTEIN METHYLTRANSFERASE 1 HOMOLOG"/>
    <property type="match status" value="1"/>
</dbReference>
<dbReference type="Pfam" id="PF13489">
    <property type="entry name" value="Methyltransf_23"/>
    <property type="match status" value="1"/>
</dbReference>
<evidence type="ECO:0000256" key="6">
    <source>
        <dbReference type="ARBA" id="ARBA00022553"/>
    </source>
</evidence>
<sequence>MAFQFNFCLEGTEDQLQTLGDTVLQQGPTQGSLVGEKQEGTTERSKEALSEEHKVCQKSACVCETAPKSLLKAADSLPSNTEKSKAVTLPDKHFCSKAAKQHTVPHDVSKVLKNKVVKTLPGLSQVISVVQIVLPGDSSGEDIVSKSISSHSDLITGVYEGGLKIWECTFDLIDYLSEAQIQFVNKAVLDLGCGAGLLGIFALRGEAESVHFQDYNCTVIDEVTLPNVVTNCTDQGGDEGITEPYPKRCKKADIVPYLLYKCTFFSGEWSDFCQLWLSGNKLAKYDFILTSETIYNPEYYSALHDTFSRLLDKNGRVYLASKAHYFGCGGGVHLFEKFIEERNVFQIRTVKVIDKGLKRLVIEMAFKSSN</sequence>
<evidence type="ECO:0000256" key="3">
    <source>
        <dbReference type="ARBA" id="ARBA00012533"/>
    </source>
</evidence>
<evidence type="ECO:0000256" key="9">
    <source>
        <dbReference type="ARBA" id="ARBA00022691"/>
    </source>
</evidence>
<comment type="similarity">
    <text evidence="11">Belongs to the methyltransferase superfamily. METTL18 family.</text>
</comment>
<dbReference type="AlphaFoldDB" id="A0A8D0HBL0"/>
<evidence type="ECO:0000256" key="8">
    <source>
        <dbReference type="ARBA" id="ARBA00022679"/>
    </source>
</evidence>
<dbReference type="FunFam" id="3.40.50.150:FF:000268">
    <property type="entry name" value="Histidine protein methyltransferase 1 homolog"/>
    <property type="match status" value="1"/>
</dbReference>
<organism evidence="17 18">
    <name type="scientific">Sphenodon punctatus</name>
    <name type="common">Tuatara</name>
    <name type="synonym">Hatteria punctata</name>
    <dbReference type="NCBI Taxonomy" id="8508"/>
    <lineage>
        <taxon>Eukaryota</taxon>
        <taxon>Metazoa</taxon>
        <taxon>Chordata</taxon>
        <taxon>Craniata</taxon>
        <taxon>Vertebrata</taxon>
        <taxon>Euteleostomi</taxon>
        <taxon>Lepidosauria</taxon>
        <taxon>Sphenodontia</taxon>
        <taxon>Sphenodontidae</taxon>
        <taxon>Sphenodon</taxon>
    </lineage>
</organism>
<dbReference type="Gene3D" id="3.40.50.150">
    <property type="entry name" value="Vaccinia Virus protein VP39"/>
    <property type="match status" value="1"/>
</dbReference>
<dbReference type="PANTHER" id="PTHR14614">
    <property type="entry name" value="HEPATOCELLULAR CARCINOMA-ASSOCIATED ANTIGEN"/>
    <property type="match status" value="1"/>
</dbReference>
<reference evidence="17" key="1">
    <citation type="submission" date="2025-05" db="UniProtKB">
        <authorList>
            <consortium name="Ensembl"/>
        </authorList>
    </citation>
    <scope>IDENTIFICATION</scope>
</reference>
<dbReference type="InterPro" id="IPR029063">
    <property type="entry name" value="SAM-dependent_MTases_sf"/>
</dbReference>
<name>A0A8D0HBL0_SPHPU</name>
<evidence type="ECO:0000256" key="14">
    <source>
        <dbReference type="ARBA" id="ARBA00062963"/>
    </source>
</evidence>
<evidence type="ECO:0000256" key="12">
    <source>
        <dbReference type="ARBA" id="ARBA00051226"/>
    </source>
</evidence>
<evidence type="ECO:0000256" key="2">
    <source>
        <dbReference type="ARBA" id="ARBA00004604"/>
    </source>
</evidence>
<evidence type="ECO:0000256" key="5">
    <source>
        <dbReference type="ARBA" id="ARBA00022490"/>
    </source>
</evidence>
<comment type="catalytic activity">
    <reaction evidence="12">
        <text>L-histidyl-[protein] + S-adenosyl-L-methionine = N(tele)-methyl-L-histidyl-[protein] + S-adenosyl-L-homocysteine + H(+)</text>
        <dbReference type="Rhea" id="RHEA:19369"/>
        <dbReference type="Rhea" id="RHEA-COMP:9745"/>
        <dbReference type="Rhea" id="RHEA-COMP:11600"/>
        <dbReference type="ChEBI" id="CHEBI:15378"/>
        <dbReference type="ChEBI" id="CHEBI:16367"/>
        <dbReference type="ChEBI" id="CHEBI:29979"/>
        <dbReference type="ChEBI" id="CHEBI:57856"/>
        <dbReference type="ChEBI" id="CHEBI:59789"/>
        <dbReference type="EC" id="2.1.1.85"/>
    </reaction>
    <physiologicalReaction direction="left-to-right" evidence="12">
        <dbReference type="Rhea" id="RHEA:19370"/>
    </physiologicalReaction>
</comment>
<evidence type="ECO:0000256" key="4">
    <source>
        <dbReference type="ARBA" id="ARBA00022481"/>
    </source>
</evidence>
<dbReference type="GO" id="GO:0005829">
    <property type="term" value="C:cytosol"/>
    <property type="evidence" value="ECO:0007669"/>
    <property type="project" value="UniProtKB-SubCell"/>
</dbReference>